<evidence type="ECO:0000313" key="5">
    <source>
        <dbReference type="Proteomes" id="UP001174691"/>
    </source>
</evidence>
<dbReference type="PANTHER" id="PTHR11188:SF161">
    <property type="entry name" value="PH-RESPONSE REGULATOR PROTEIN PALF_RIM8"/>
    <property type="match status" value="1"/>
</dbReference>
<dbReference type="GO" id="GO:0031625">
    <property type="term" value="F:ubiquitin protein ligase binding"/>
    <property type="evidence" value="ECO:0007669"/>
    <property type="project" value="TreeGrafter"/>
</dbReference>
<feature type="compositionally biased region" description="Polar residues" evidence="2">
    <location>
        <begin position="797"/>
        <end position="806"/>
    </location>
</feature>
<name>A0AA38RJA7_9PEZI</name>
<gene>
    <name evidence="4" type="ORF">NKR19_g5813</name>
</gene>
<sequence>MGTFSNDKSANTAASLEDSSSSRSFFSRFALPIRSRARNLTDFHIRPADPHRRYTAGDHVRGAVVLTVLKPIRITHLTVSLHGYVRVHKTPNGGVNEAPVVPANVSSQAGSKFKYFGNGFASLFEDEQVLSADGRLEAGKYEFNFDLMFPKQGLPSSIDFERGTIAYMITATLTRPTTMSPTTSCERKIYLVEKIDIGSLTPPRARTIYLEPIPKRSRKKKTATAAVERVSSVAAEPADLSSDIDSNRVRDSPGHSPAVFTAAEGNLDATVSPRSPIHSDIRSEISGDSAVSTSTSTGPSGSAERSHKRDSGSQVTGGTRKSGVEDRTITATIELLKGGCLPGDTVSVRISVQHIKRIKSMHGVIVTLYRQGRIDSSPPLSMFKGHLSEDEARRLQKEEYYPKSKTGLGGLSLSSAGSCSVFRKDLSQTFSPLIIDPVTLTASVTTSVRIPEDAFPTIKGVPGEMITFKYQLEVIVDLGGKLATQIQSGQSSTGRVAAVGPPLGPPLIGNPYEGGAASWGGRPIDTDRLRREKGVISVAFEVVVGTDDSSRQRGKSVLRDTPSSYAQQQYQEQPSPYEAPTALREGFADQPYDSTGYAHAHDDYPFASSSTAAPYATYDSPRPPDPPAPFYVPPPELPVESQLSEKERIRQAEQRLLPSQPDAGPSTWAYPDGENIYEAEDGPQAGPSSHPAPPPLPPTAADAPTAPPDEGPSAPTLDDIAAPAGSDDKQELERQRLLAEASAPPEFPEDYDAAGPSNSASAPSAPAAVPPAAAAEPSAPVLDDEEHYGPHHAYQEPGSSTQTPQTEELPRYVR</sequence>
<feature type="domain" description="Arrestin C-terminal-like" evidence="3">
    <location>
        <begin position="325"/>
        <end position="488"/>
    </location>
</feature>
<accession>A0AA38RJA7</accession>
<evidence type="ECO:0000259" key="3">
    <source>
        <dbReference type="SMART" id="SM01017"/>
    </source>
</evidence>
<reference evidence="4" key="1">
    <citation type="submission" date="2022-07" db="EMBL/GenBank/DDBJ databases">
        <title>Fungi with potential for degradation of polypropylene.</title>
        <authorList>
            <person name="Gostincar C."/>
        </authorList>
    </citation>
    <scope>NUCLEOTIDE SEQUENCE</scope>
    <source>
        <strain evidence="4">EXF-13287</strain>
    </source>
</reference>
<feature type="region of interest" description="Disordered" evidence="2">
    <location>
        <begin position="235"/>
        <end position="324"/>
    </location>
</feature>
<dbReference type="Proteomes" id="UP001174691">
    <property type="component" value="Unassembled WGS sequence"/>
</dbReference>
<dbReference type="GO" id="GO:0030674">
    <property type="term" value="F:protein-macromolecule adaptor activity"/>
    <property type="evidence" value="ECO:0007669"/>
    <property type="project" value="TreeGrafter"/>
</dbReference>
<dbReference type="GO" id="GO:0070086">
    <property type="term" value="P:ubiquitin-dependent endocytosis"/>
    <property type="evidence" value="ECO:0007669"/>
    <property type="project" value="TreeGrafter"/>
</dbReference>
<feature type="region of interest" description="Disordered" evidence="2">
    <location>
        <begin position="549"/>
        <end position="577"/>
    </location>
</feature>
<feature type="compositionally biased region" description="Low complexity" evidence="2">
    <location>
        <begin position="292"/>
        <end position="302"/>
    </location>
</feature>
<evidence type="ECO:0000256" key="2">
    <source>
        <dbReference type="SAM" id="MobiDB-lite"/>
    </source>
</evidence>
<feature type="compositionally biased region" description="Pro residues" evidence="2">
    <location>
        <begin position="621"/>
        <end position="637"/>
    </location>
</feature>
<dbReference type="PANTHER" id="PTHR11188">
    <property type="entry name" value="ARRESTIN DOMAIN CONTAINING PROTEIN"/>
    <property type="match status" value="1"/>
</dbReference>
<dbReference type="GO" id="GO:0005829">
    <property type="term" value="C:cytosol"/>
    <property type="evidence" value="ECO:0007669"/>
    <property type="project" value="TreeGrafter"/>
</dbReference>
<proteinExistence type="inferred from homology"/>
<protein>
    <submittedName>
        <fullName evidence="4">Ph response protein</fullName>
    </submittedName>
</protein>
<dbReference type="Pfam" id="PF02752">
    <property type="entry name" value="Arrestin_C"/>
    <property type="match status" value="1"/>
</dbReference>
<feature type="compositionally biased region" description="Basic and acidic residues" evidence="2">
    <location>
        <begin position="726"/>
        <end position="737"/>
    </location>
</feature>
<evidence type="ECO:0000256" key="1">
    <source>
        <dbReference type="ARBA" id="ARBA00037950"/>
    </source>
</evidence>
<dbReference type="EMBL" id="JANBVN010000083">
    <property type="protein sequence ID" value="KAJ9149125.1"/>
    <property type="molecule type" value="Genomic_DNA"/>
</dbReference>
<dbReference type="InterPro" id="IPR050357">
    <property type="entry name" value="Arrestin_domain-protein"/>
</dbReference>
<dbReference type="InterPro" id="IPR011022">
    <property type="entry name" value="Arrestin_C-like"/>
</dbReference>
<feature type="region of interest" description="Disordered" evidence="2">
    <location>
        <begin position="615"/>
        <end position="814"/>
    </location>
</feature>
<organism evidence="4 5">
    <name type="scientific">Coniochaeta hoffmannii</name>
    <dbReference type="NCBI Taxonomy" id="91930"/>
    <lineage>
        <taxon>Eukaryota</taxon>
        <taxon>Fungi</taxon>
        <taxon>Dikarya</taxon>
        <taxon>Ascomycota</taxon>
        <taxon>Pezizomycotina</taxon>
        <taxon>Sordariomycetes</taxon>
        <taxon>Sordariomycetidae</taxon>
        <taxon>Coniochaetales</taxon>
        <taxon>Coniochaetaceae</taxon>
        <taxon>Coniochaeta</taxon>
    </lineage>
</organism>
<feature type="compositionally biased region" description="Low complexity" evidence="2">
    <location>
        <begin position="562"/>
        <end position="577"/>
    </location>
</feature>
<dbReference type="InterPro" id="IPR014752">
    <property type="entry name" value="Arrestin-like_C"/>
</dbReference>
<dbReference type="AlphaFoldDB" id="A0AA38RJA7"/>
<feature type="compositionally biased region" description="Basic and acidic residues" evidence="2">
    <location>
        <begin position="643"/>
        <end position="653"/>
    </location>
</feature>
<evidence type="ECO:0000313" key="4">
    <source>
        <dbReference type="EMBL" id="KAJ9149125.1"/>
    </source>
</evidence>
<comment type="similarity">
    <text evidence="1">Belongs to the arrestin family. PalF/RIM8 subfamily.</text>
</comment>
<comment type="caution">
    <text evidence="4">The sequence shown here is derived from an EMBL/GenBank/DDBJ whole genome shotgun (WGS) entry which is preliminary data.</text>
</comment>
<dbReference type="Pfam" id="PF00339">
    <property type="entry name" value="Arrestin_N"/>
    <property type="match status" value="1"/>
</dbReference>
<feature type="compositionally biased region" description="Low complexity" evidence="2">
    <location>
        <begin position="753"/>
        <end position="780"/>
    </location>
</feature>
<dbReference type="GO" id="GO:0005886">
    <property type="term" value="C:plasma membrane"/>
    <property type="evidence" value="ECO:0007669"/>
    <property type="project" value="TreeGrafter"/>
</dbReference>
<dbReference type="InterPro" id="IPR014756">
    <property type="entry name" value="Ig_E-set"/>
</dbReference>
<dbReference type="InterPro" id="IPR011021">
    <property type="entry name" value="Arrestin-like_N"/>
</dbReference>
<dbReference type="SMART" id="SM01017">
    <property type="entry name" value="Arrestin_C"/>
    <property type="match status" value="1"/>
</dbReference>
<dbReference type="SUPFAM" id="SSF81296">
    <property type="entry name" value="E set domains"/>
    <property type="match status" value="1"/>
</dbReference>
<dbReference type="Gene3D" id="2.60.40.640">
    <property type="match status" value="1"/>
</dbReference>
<keyword evidence="5" id="KW-1185">Reference proteome</keyword>